<gene>
    <name evidence="3" type="ORF">DASC09_029950</name>
</gene>
<dbReference type="Pfam" id="PF00172">
    <property type="entry name" value="Zn_clus"/>
    <property type="match status" value="1"/>
</dbReference>
<feature type="compositionally biased region" description="Low complexity" evidence="1">
    <location>
        <begin position="259"/>
        <end position="289"/>
    </location>
</feature>
<feature type="region of interest" description="Disordered" evidence="1">
    <location>
        <begin position="355"/>
        <end position="379"/>
    </location>
</feature>
<dbReference type="PROSITE" id="PS00463">
    <property type="entry name" value="ZN2_CY6_FUNGAL_1"/>
    <property type="match status" value="1"/>
</dbReference>
<dbReference type="AlphaFoldDB" id="A0AAV5QMA5"/>
<organism evidence="3 4">
    <name type="scientific">Saccharomycopsis crataegensis</name>
    <dbReference type="NCBI Taxonomy" id="43959"/>
    <lineage>
        <taxon>Eukaryota</taxon>
        <taxon>Fungi</taxon>
        <taxon>Dikarya</taxon>
        <taxon>Ascomycota</taxon>
        <taxon>Saccharomycotina</taxon>
        <taxon>Saccharomycetes</taxon>
        <taxon>Saccharomycopsidaceae</taxon>
        <taxon>Saccharomycopsis</taxon>
    </lineage>
</organism>
<dbReference type="PROSITE" id="PS50048">
    <property type="entry name" value="ZN2_CY6_FUNGAL_2"/>
    <property type="match status" value="1"/>
</dbReference>
<proteinExistence type="predicted"/>
<keyword evidence="4" id="KW-1185">Reference proteome</keyword>
<evidence type="ECO:0000313" key="4">
    <source>
        <dbReference type="Proteomes" id="UP001360560"/>
    </source>
</evidence>
<reference evidence="3 4" key="1">
    <citation type="journal article" date="2023" name="Elife">
        <title>Identification of key yeast species and microbe-microbe interactions impacting larval growth of Drosophila in the wild.</title>
        <authorList>
            <person name="Mure A."/>
            <person name="Sugiura Y."/>
            <person name="Maeda R."/>
            <person name="Honda K."/>
            <person name="Sakurai N."/>
            <person name="Takahashi Y."/>
            <person name="Watada M."/>
            <person name="Katoh T."/>
            <person name="Gotoh A."/>
            <person name="Gotoh Y."/>
            <person name="Taniguchi I."/>
            <person name="Nakamura K."/>
            <person name="Hayashi T."/>
            <person name="Katayama T."/>
            <person name="Uemura T."/>
            <person name="Hattori Y."/>
        </authorList>
    </citation>
    <scope>NUCLEOTIDE SEQUENCE [LARGE SCALE GENOMIC DNA]</scope>
    <source>
        <strain evidence="3 4">SC-9</strain>
    </source>
</reference>
<dbReference type="InterPro" id="IPR036864">
    <property type="entry name" value="Zn2-C6_fun-type_DNA-bd_sf"/>
</dbReference>
<evidence type="ECO:0000256" key="1">
    <source>
        <dbReference type="SAM" id="MobiDB-lite"/>
    </source>
</evidence>
<dbReference type="GO" id="GO:0000981">
    <property type="term" value="F:DNA-binding transcription factor activity, RNA polymerase II-specific"/>
    <property type="evidence" value="ECO:0007669"/>
    <property type="project" value="InterPro"/>
</dbReference>
<dbReference type="EMBL" id="BTFZ01000010">
    <property type="protein sequence ID" value="GMM35670.1"/>
    <property type="molecule type" value="Genomic_DNA"/>
</dbReference>
<feature type="domain" description="Zn(2)-C6 fungal-type" evidence="2">
    <location>
        <begin position="59"/>
        <end position="89"/>
    </location>
</feature>
<dbReference type="GO" id="GO:0008270">
    <property type="term" value="F:zinc ion binding"/>
    <property type="evidence" value="ECO:0007669"/>
    <property type="project" value="InterPro"/>
</dbReference>
<dbReference type="Gene3D" id="4.10.240.10">
    <property type="entry name" value="Zn(2)-C6 fungal-type DNA-binding domain"/>
    <property type="match status" value="1"/>
</dbReference>
<dbReference type="RefSeq" id="XP_064852670.1">
    <property type="nucleotide sequence ID" value="XM_064996598.1"/>
</dbReference>
<dbReference type="SUPFAM" id="SSF57701">
    <property type="entry name" value="Zn2/Cys6 DNA-binding domain"/>
    <property type="match status" value="1"/>
</dbReference>
<dbReference type="InterPro" id="IPR001138">
    <property type="entry name" value="Zn2Cys6_DnaBD"/>
</dbReference>
<evidence type="ECO:0000259" key="2">
    <source>
        <dbReference type="PROSITE" id="PS50048"/>
    </source>
</evidence>
<evidence type="ECO:0000313" key="3">
    <source>
        <dbReference type="EMBL" id="GMM35670.1"/>
    </source>
</evidence>
<name>A0AAV5QMA5_9ASCO</name>
<dbReference type="GeneID" id="90073649"/>
<accession>A0AAV5QMA5</accession>
<dbReference type="SMART" id="SM00066">
    <property type="entry name" value="GAL4"/>
    <property type="match status" value="1"/>
</dbReference>
<protein>
    <recommendedName>
        <fullName evidence="2">Zn(2)-C6 fungal-type domain-containing protein</fullName>
    </recommendedName>
</protein>
<feature type="region of interest" description="Disordered" evidence="1">
    <location>
        <begin position="251"/>
        <end position="307"/>
    </location>
</feature>
<dbReference type="Proteomes" id="UP001360560">
    <property type="component" value="Unassembled WGS sequence"/>
</dbReference>
<comment type="caution">
    <text evidence="3">The sequence shown here is derived from an EMBL/GenBank/DDBJ whole genome shotgun (WGS) entry which is preliminary data.</text>
</comment>
<sequence>MASEDNINYFYNSIASSGLDNSIDVNDVANITRDTQLISAFEEILFRNKEGHPLDAVNSCQRCRKLKKKCTKHKPKCLNCFKTNYECIYVEKTKDGRIVTSTSGNKYVNKLAPSQTIINDTISHVGNLGDLGPVVQRNHNRGILTNMTIPQGTYPKRTGLKDSTLGDNISIEPVHRSFEDGVQTFRTSRSNPIAKSPTQRGMTNGMGVMKGDISSAIRSVNSTIFSPSMSYKPEFSPALGAAPRQHIAHPFMVSPQPPLQNQHHQQKIIYQQQHQQQQQRQHYQQQKPPQLAPNVGRSMGSAAIGQPPPIVLQANQQAVDSSQGPASFYAYPYGDVVIDCFPSPFEIFHKKKQDSLTKDYPGNDGLHDDGSESDYGEDRGLEDFEAEEEVGEYFSKPGEHEHIDPFLFDSIST</sequence>
<feature type="compositionally biased region" description="Basic and acidic residues" evidence="1">
    <location>
        <begin position="365"/>
        <end position="379"/>
    </location>
</feature>